<sequence length="128" mass="14319">MGTDPGGQEGSFYDSLTSQVRQFRFDGKSMRRRKTGPIKSDGWWTTYTLNKAAASSGKVRQKQREMEDSCMATSNSIASTARTITPTRLDTVRHRPTPPDTTYHSISNDGSSTMNWVYRSNYHGSVEG</sequence>
<evidence type="ECO:0000313" key="3">
    <source>
        <dbReference type="Proteomes" id="UP000018144"/>
    </source>
</evidence>
<organism evidence="2 3">
    <name type="scientific">Pyronema omphalodes (strain CBS 100304)</name>
    <name type="common">Pyronema confluens</name>
    <dbReference type="NCBI Taxonomy" id="1076935"/>
    <lineage>
        <taxon>Eukaryota</taxon>
        <taxon>Fungi</taxon>
        <taxon>Dikarya</taxon>
        <taxon>Ascomycota</taxon>
        <taxon>Pezizomycotina</taxon>
        <taxon>Pezizomycetes</taxon>
        <taxon>Pezizales</taxon>
        <taxon>Pyronemataceae</taxon>
        <taxon>Pyronema</taxon>
    </lineage>
</organism>
<protein>
    <submittedName>
        <fullName evidence="2">Uncharacterized protein</fullName>
    </submittedName>
</protein>
<dbReference type="EMBL" id="HF935622">
    <property type="protein sequence ID" value="CCX31616.1"/>
    <property type="molecule type" value="Genomic_DNA"/>
</dbReference>
<feature type="region of interest" description="Disordered" evidence="1">
    <location>
        <begin position="90"/>
        <end position="109"/>
    </location>
</feature>
<reference evidence="2 3" key="1">
    <citation type="journal article" date="2013" name="PLoS Genet.">
        <title>The genome and development-dependent transcriptomes of Pyronema confluens: a window into fungal evolution.</title>
        <authorList>
            <person name="Traeger S."/>
            <person name="Altegoer F."/>
            <person name="Freitag M."/>
            <person name="Gabaldon T."/>
            <person name="Kempken F."/>
            <person name="Kumar A."/>
            <person name="Marcet-Houben M."/>
            <person name="Poggeler S."/>
            <person name="Stajich J.E."/>
            <person name="Nowrousian M."/>
        </authorList>
    </citation>
    <scope>NUCLEOTIDE SEQUENCE [LARGE SCALE GENOMIC DNA]</scope>
    <source>
        <strain evidence="3">CBS 100304</strain>
        <tissue evidence="2">Vegetative mycelium</tissue>
    </source>
</reference>
<proteinExistence type="predicted"/>
<feature type="compositionally biased region" description="Polar residues" evidence="1">
    <location>
        <begin position="100"/>
        <end position="109"/>
    </location>
</feature>
<dbReference type="Proteomes" id="UP000018144">
    <property type="component" value="Unassembled WGS sequence"/>
</dbReference>
<dbReference type="AlphaFoldDB" id="U4LUF6"/>
<keyword evidence="3" id="KW-1185">Reference proteome</keyword>
<accession>U4LUF6</accession>
<name>U4LUF6_PYROM</name>
<gene>
    <name evidence="2" type="ORF">PCON_11083</name>
</gene>
<evidence type="ECO:0000256" key="1">
    <source>
        <dbReference type="SAM" id="MobiDB-lite"/>
    </source>
</evidence>
<evidence type="ECO:0000313" key="2">
    <source>
        <dbReference type="EMBL" id="CCX31616.1"/>
    </source>
</evidence>